<evidence type="ECO:0000313" key="2">
    <source>
        <dbReference type="EMBL" id="KAK6619565.1"/>
    </source>
</evidence>
<evidence type="ECO:0000313" key="3">
    <source>
        <dbReference type="Proteomes" id="UP001372834"/>
    </source>
</evidence>
<dbReference type="EMBL" id="JAWJWE010000040">
    <property type="protein sequence ID" value="KAK6619565.1"/>
    <property type="molecule type" value="Genomic_DNA"/>
</dbReference>
<feature type="compositionally biased region" description="Basic and acidic residues" evidence="1">
    <location>
        <begin position="138"/>
        <end position="151"/>
    </location>
</feature>
<dbReference type="AlphaFoldDB" id="A0AAN8NKH8"/>
<feature type="region of interest" description="Disordered" evidence="1">
    <location>
        <begin position="138"/>
        <end position="160"/>
    </location>
</feature>
<sequence length="160" mass="19004">MSAFQKRKGYGLPPWLDVEFCMCGNTRFYKNDKAHRTKKYQSLCLRGHTRCGSCKVAIYIAVVLKESTGKEERKKNKNNVEEDFWGSINAKLEDIQLRASFRTESWERERESEKCRTHHPVAWLYECRAVSGRREYSKPVRSRMQKEQNREVRRKYLTSG</sequence>
<gene>
    <name evidence="2" type="ORF">RUM43_012322</name>
</gene>
<evidence type="ECO:0000256" key="1">
    <source>
        <dbReference type="SAM" id="MobiDB-lite"/>
    </source>
</evidence>
<proteinExistence type="predicted"/>
<protein>
    <submittedName>
        <fullName evidence="2">Uncharacterized protein</fullName>
    </submittedName>
</protein>
<accession>A0AAN8NKH8</accession>
<reference evidence="2 3" key="1">
    <citation type="submission" date="2023-10" db="EMBL/GenBank/DDBJ databases">
        <title>Genomes of two closely related lineages of the louse Polyplax serrata with different host specificities.</title>
        <authorList>
            <person name="Martinu J."/>
            <person name="Tarabai H."/>
            <person name="Stefka J."/>
            <person name="Hypsa V."/>
        </authorList>
    </citation>
    <scope>NUCLEOTIDE SEQUENCE [LARGE SCALE GENOMIC DNA]</scope>
    <source>
        <strain evidence="2">HR10_N</strain>
    </source>
</reference>
<name>A0AAN8NKH8_POLSC</name>
<dbReference type="Proteomes" id="UP001372834">
    <property type="component" value="Unassembled WGS sequence"/>
</dbReference>
<comment type="caution">
    <text evidence="2">The sequence shown here is derived from an EMBL/GenBank/DDBJ whole genome shotgun (WGS) entry which is preliminary data.</text>
</comment>
<organism evidence="2 3">
    <name type="scientific">Polyplax serrata</name>
    <name type="common">Common mouse louse</name>
    <dbReference type="NCBI Taxonomy" id="468196"/>
    <lineage>
        <taxon>Eukaryota</taxon>
        <taxon>Metazoa</taxon>
        <taxon>Ecdysozoa</taxon>
        <taxon>Arthropoda</taxon>
        <taxon>Hexapoda</taxon>
        <taxon>Insecta</taxon>
        <taxon>Pterygota</taxon>
        <taxon>Neoptera</taxon>
        <taxon>Paraneoptera</taxon>
        <taxon>Psocodea</taxon>
        <taxon>Troctomorpha</taxon>
        <taxon>Phthiraptera</taxon>
        <taxon>Anoplura</taxon>
        <taxon>Polyplacidae</taxon>
        <taxon>Polyplax</taxon>
    </lineage>
</organism>